<evidence type="ECO:0000256" key="6">
    <source>
        <dbReference type="ARBA" id="ARBA00022918"/>
    </source>
</evidence>
<evidence type="ECO:0000313" key="9">
    <source>
        <dbReference type="Proteomes" id="UP001187531"/>
    </source>
</evidence>
<comment type="caution">
    <text evidence="8">The sequence shown here is derived from an EMBL/GenBank/DDBJ whole genome shotgun (WGS) entry which is preliminary data.</text>
</comment>
<evidence type="ECO:0000256" key="3">
    <source>
        <dbReference type="ARBA" id="ARBA00022722"/>
    </source>
</evidence>
<dbReference type="Gene3D" id="3.30.70.270">
    <property type="match status" value="1"/>
</dbReference>
<dbReference type="CDD" id="cd01647">
    <property type="entry name" value="RT_LTR"/>
    <property type="match status" value="1"/>
</dbReference>
<dbReference type="PANTHER" id="PTHR37984">
    <property type="entry name" value="PROTEIN CBG26694"/>
    <property type="match status" value="1"/>
</dbReference>
<dbReference type="InterPro" id="IPR050951">
    <property type="entry name" value="Retrovirus_Pol_polyprotein"/>
</dbReference>
<dbReference type="InterPro" id="IPR043502">
    <property type="entry name" value="DNA/RNA_pol_sf"/>
</dbReference>
<keyword evidence="3" id="KW-0540">Nuclease</keyword>
<dbReference type="InterPro" id="IPR041373">
    <property type="entry name" value="RT_RNaseH"/>
</dbReference>
<dbReference type="InterPro" id="IPR043128">
    <property type="entry name" value="Rev_trsase/Diguanyl_cyclase"/>
</dbReference>
<keyword evidence="4" id="KW-0255">Endonuclease</keyword>
<keyword evidence="6" id="KW-0695">RNA-directed DNA polymerase</keyword>
<dbReference type="GO" id="GO:0016787">
    <property type="term" value="F:hydrolase activity"/>
    <property type="evidence" value="ECO:0007669"/>
    <property type="project" value="UniProtKB-KW"/>
</dbReference>
<keyword evidence="1" id="KW-0808">Transferase</keyword>
<protein>
    <recommendedName>
        <fullName evidence="7">Reverse transcriptase RNase H-like domain-containing protein</fullName>
    </recommendedName>
</protein>
<accession>A0AA88IDC5</accession>
<dbReference type="EMBL" id="JAVRJZ010000003">
    <property type="protein sequence ID" value="KAK2725109.1"/>
    <property type="molecule type" value="Genomic_DNA"/>
</dbReference>
<feature type="domain" description="Reverse transcriptase RNase H-like" evidence="7">
    <location>
        <begin position="13"/>
        <end position="110"/>
    </location>
</feature>
<evidence type="ECO:0000259" key="7">
    <source>
        <dbReference type="Pfam" id="PF17917"/>
    </source>
</evidence>
<organism evidence="8 9">
    <name type="scientific">Artemia franciscana</name>
    <name type="common">Brine shrimp</name>
    <name type="synonym">Artemia sanfranciscana</name>
    <dbReference type="NCBI Taxonomy" id="6661"/>
    <lineage>
        <taxon>Eukaryota</taxon>
        <taxon>Metazoa</taxon>
        <taxon>Ecdysozoa</taxon>
        <taxon>Arthropoda</taxon>
        <taxon>Crustacea</taxon>
        <taxon>Branchiopoda</taxon>
        <taxon>Anostraca</taxon>
        <taxon>Artemiidae</taxon>
        <taxon>Artemia</taxon>
    </lineage>
</organism>
<proteinExistence type="predicted"/>
<dbReference type="Pfam" id="PF17917">
    <property type="entry name" value="RT_RNaseH"/>
    <property type="match status" value="1"/>
</dbReference>
<evidence type="ECO:0000256" key="4">
    <source>
        <dbReference type="ARBA" id="ARBA00022759"/>
    </source>
</evidence>
<evidence type="ECO:0000256" key="2">
    <source>
        <dbReference type="ARBA" id="ARBA00022695"/>
    </source>
</evidence>
<dbReference type="PANTHER" id="PTHR37984:SF5">
    <property type="entry name" value="PROTEIN NYNRIN-LIKE"/>
    <property type="match status" value="1"/>
</dbReference>
<reference evidence="8" key="1">
    <citation type="submission" date="2023-07" db="EMBL/GenBank/DDBJ databases">
        <title>Chromosome-level genome assembly of Artemia franciscana.</title>
        <authorList>
            <person name="Jo E."/>
        </authorList>
    </citation>
    <scope>NUCLEOTIDE SEQUENCE</scope>
    <source>
        <tissue evidence="8">Whole body</tissue>
    </source>
</reference>
<dbReference type="GO" id="GO:0003964">
    <property type="term" value="F:RNA-directed DNA polymerase activity"/>
    <property type="evidence" value="ECO:0007669"/>
    <property type="project" value="UniProtKB-KW"/>
</dbReference>
<dbReference type="Proteomes" id="UP001187531">
    <property type="component" value="Unassembled WGS sequence"/>
</dbReference>
<evidence type="ECO:0000313" key="8">
    <source>
        <dbReference type="EMBL" id="KAK2725109.1"/>
    </source>
</evidence>
<sequence>MSGISFFNYKSLNVELKVDASSHGLGANLCSDGEVVAYASHALSKTEQKYSQLEKELYAIVYGCKHFHHYLYGRRVNIITDHHPLETIVRNPIHKAPPRVQRLMLQLQPYDLHLQFRPGSEIPIADALSRLHLPDIDEKLATEIDVAMRKVSYPTKWVNAEAVIKKPDKTLWVCIDPYDLNKAIQKPHHPEPLFDESILKHSGTKFFTKLDAHHGYWSLILDEDSSQLTTFKPPYGQYKFKCMPLSLISAQDKLQRCIEKTFESNKGFSVIVEDIIIPEKP</sequence>
<keyword evidence="5" id="KW-0378">Hydrolase</keyword>
<dbReference type="GO" id="GO:0004519">
    <property type="term" value="F:endonuclease activity"/>
    <property type="evidence" value="ECO:0007669"/>
    <property type="project" value="UniProtKB-KW"/>
</dbReference>
<evidence type="ECO:0000256" key="5">
    <source>
        <dbReference type="ARBA" id="ARBA00022801"/>
    </source>
</evidence>
<name>A0AA88IDC5_ARTSF</name>
<gene>
    <name evidence="8" type="ORF">QYM36_001534</name>
</gene>
<dbReference type="SUPFAM" id="SSF56672">
    <property type="entry name" value="DNA/RNA polymerases"/>
    <property type="match status" value="2"/>
</dbReference>
<dbReference type="AlphaFoldDB" id="A0AA88IDC5"/>
<keyword evidence="2" id="KW-0548">Nucleotidyltransferase</keyword>
<evidence type="ECO:0000256" key="1">
    <source>
        <dbReference type="ARBA" id="ARBA00022679"/>
    </source>
</evidence>
<keyword evidence="9" id="KW-1185">Reference proteome</keyword>
<dbReference type="Gene3D" id="3.10.10.10">
    <property type="entry name" value="HIV Type 1 Reverse Transcriptase, subunit A, domain 1"/>
    <property type="match status" value="1"/>
</dbReference>
<dbReference type="CDD" id="cd09274">
    <property type="entry name" value="RNase_HI_RT_Ty3"/>
    <property type="match status" value="1"/>
</dbReference>